<dbReference type="InterPro" id="IPR008948">
    <property type="entry name" value="L-Aspartase-like"/>
</dbReference>
<keyword evidence="8" id="KW-1185">Reference proteome</keyword>
<dbReference type="RefSeq" id="WP_135397167.1">
    <property type="nucleotide sequence ID" value="NZ_SRMB01000004.1"/>
</dbReference>
<dbReference type="Gene3D" id="1.10.40.30">
    <property type="entry name" value="Fumarase/aspartase (C-terminal domain)"/>
    <property type="match status" value="1"/>
</dbReference>
<dbReference type="EMBL" id="SRMB01000004">
    <property type="protein sequence ID" value="TGE23452.1"/>
    <property type="molecule type" value="Genomic_DNA"/>
</dbReference>
<feature type="domain" description="Fumarate lyase N-terminal" evidence="6">
    <location>
        <begin position="9"/>
        <end position="296"/>
    </location>
</feature>
<dbReference type="Pfam" id="PF00206">
    <property type="entry name" value="Lyase_1"/>
    <property type="match status" value="1"/>
</dbReference>
<dbReference type="PRINTS" id="PR00145">
    <property type="entry name" value="ARGSUCLYASE"/>
</dbReference>
<dbReference type="EC" id="4.3.2.1" evidence="3 5"/>
<protein>
    <recommendedName>
        <fullName evidence="3 5">Argininosuccinate lyase</fullName>
        <ecNumber evidence="3 5">4.3.2.1</ecNumber>
    </recommendedName>
</protein>
<dbReference type="UniPathway" id="UPA00068">
    <property type="reaction ID" value="UER00114"/>
</dbReference>
<comment type="pathway">
    <text evidence="2">Amino-acid biosynthesis; L-arginine biosynthesis; L-arginine from L-ornithine and carbamoyl phosphate: step 3/3.</text>
</comment>
<dbReference type="GO" id="GO:0042450">
    <property type="term" value="P:L-arginine biosynthetic process via ornithine"/>
    <property type="evidence" value="ECO:0007669"/>
    <property type="project" value="UniProtKB-UniRule"/>
</dbReference>
<dbReference type="InterPro" id="IPR000362">
    <property type="entry name" value="Fumarate_lyase_fam"/>
</dbReference>
<dbReference type="PANTHER" id="PTHR43814">
    <property type="entry name" value="ARGININOSUCCINATE LYASE"/>
    <property type="match status" value="1"/>
</dbReference>
<dbReference type="Gene3D" id="1.10.275.10">
    <property type="entry name" value="Fumarase/aspartase (N-terminal domain)"/>
    <property type="match status" value="1"/>
</dbReference>
<sequence>MKIWDKGIAVDKKIEQFTVGQDRELDLYLAQFDVQASRAQATMLTQAGLISQEENEQLQQGLEELAAQITEGRFTIEKEFEDVHSKIEFYLTEKFGDAGKKIHTARSRNDQVLTAIQLFLKDYTERVAGKTLELVNVLLHKADAHQADLMPGYTHFQAAMPSSFGLWFSAYAEHLLLDLALFEAAHTVADQNPLGSGAGFGSSFPIDRQLTTRQMGFGNVAVSSVGAQMLRGKTEKTVAFAVAGMAATLAKMAYDLVLYNGQDMAFVELPKEFTTGSSIMPHKKNPDVFELIRARCNALQALPNTITLTISNLPSGYHRDFQILKELLFEPLTQFLDILDIVLFALPQLKIKPDLLNQAKYDATFTVENINQLIQSGTPFRTAYKQVGLAVEDGSYVPHKEFQTTHLGSIHNLGLEEIRRKVEQLKGSSKLF</sequence>
<organism evidence="7 8">
    <name type="scientific">Hymenobacter metallicola</name>
    <dbReference type="NCBI Taxonomy" id="2563114"/>
    <lineage>
        <taxon>Bacteria</taxon>
        <taxon>Pseudomonadati</taxon>
        <taxon>Bacteroidota</taxon>
        <taxon>Cytophagia</taxon>
        <taxon>Cytophagales</taxon>
        <taxon>Hymenobacteraceae</taxon>
        <taxon>Hymenobacter</taxon>
    </lineage>
</organism>
<dbReference type="GO" id="GO:0004056">
    <property type="term" value="F:argininosuccinate lyase activity"/>
    <property type="evidence" value="ECO:0007669"/>
    <property type="project" value="UniProtKB-UniRule"/>
</dbReference>
<proteinExistence type="predicted"/>
<comment type="caution">
    <text evidence="7">The sequence shown here is derived from an EMBL/GenBank/DDBJ whole genome shotgun (WGS) entry which is preliminary data.</text>
</comment>
<accession>A0A4Z0Q3Y7</accession>
<keyword evidence="7" id="KW-0456">Lyase</keyword>
<dbReference type="NCBIfam" id="TIGR00838">
    <property type="entry name" value="argH"/>
    <property type="match status" value="1"/>
</dbReference>
<evidence type="ECO:0000313" key="7">
    <source>
        <dbReference type="EMBL" id="TGE23452.1"/>
    </source>
</evidence>
<name>A0A4Z0Q3Y7_9BACT</name>
<evidence type="ECO:0000256" key="4">
    <source>
        <dbReference type="ARBA" id="ARBA00022571"/>
    </source>
</evidence>
<gene>
    <name evidence="7" type="primary">argH</name>
    <name evidence="7" type="ORF">E5K02_19865</name>
</gene>
<dbReference type="InterPro" id="IPR022761">
    <property type="entry name" value="Fumarate_lyase_N"/>
</dbReference>
<dbReference type="OrthoDB" id="9769623at2"/>
<reference evidence="7 8" key="1">
    <citation type="submission" date="2019-04" db="EMBL/GenBank/DDBJ databases">
        <authorList>
            <person name="Feng G."/>
            <person name="Zhang J."/>
            <person name="Zhu H."/>
        </authorList>
    </citation>
    <scope>NUCLEOTIDE SEQUENCE [LARGE SCALE GENOMIC DNA]</scope>
    <source>
        <strain evidence="7 8">9PBR-1</strain>
    </source>
</reference>
<evidence type="ECO:0000256" key="1">
    <source>
        <dbReference type="ARBA" id="ARBA00000985"/>
    </source>
</evidence>
<evidence type="ECO:0000313" key="8">
    <source>
        <dbReference type="Proteomes" id="UP000298471"/>
    </source>
</evidence>
<keyword evidence="4" id="KW-0028">Amino-acid biosynthesis</keyword>
<dbReference type="Proteomes" id="UP000298471">
    <property type="component" value="Unassembled WGS sequence"/>
</dbReference>
<dbReference type="InterPro" id="IPR009049">
    <property type="entry name" value="Argininosuccinate_lyase"/>
</dbReference>
<evidence type="ECO:0000259" key="6">
    <source>
        <dbReference type="Pfam" id="PF00206"/>
    </source>
</evidence>
<dbReference type="PROSITE" id="PS00163">
    <property type="entry name" value="FUMARATE_LYASES"/>
    <property type="match status" value="1"/>
</dbReference>
<dbReference type="AlphaFoldDB" id="A0A4Z0Q3Y7"/>
<dbReference type="InterPro" id="IPR020557">
    <property type="entry name" value="Fumarate_lyase_CS"/>
</dbReference>
<comment type="catalytic activity">
    <reaction evidence="1">
        <text>2-(N(omega)-L-arginino)succinate = fumarate + L-arginine</text>
        <dbReference type="Rhea" id="RHEA:24020"/>
        <dbReference type="ChEBI" id="CHEBI:29806"/>
        <dbReference type="ChEBI" id="CHEBI:32682"/>
        <dbReference type="ChEBI" id="CHEBI:57472"/>
        <dbReference type="EC" id="4.3.2.1"/>
    </reaction>
</comment>
<keyword evidence="4" id="KW-0055">Arginine biosynthesis</keyword>
<dbReference type="PANTHER" id="PTHR43814:SF1">
    <property type="entry name" value="ARGININOSUCCINATE LYASE"/>
    <property type="match status" value="1"/>
</dbReference>
<evidence type="ECO:0000256" key="2">
    <source>
        <dbReference type="ARBA" id="ARBA00004941"/>
    </source>
</evidence>
<dbReference type="Gene3D" id="1.20.200.10">
    <property type="entry name" value="Fumarase/aspartase (Central domain)"/>
    <property type="match status" value="1"/>
</dbReference>
<evidence type="ECO:0000256" key="3">
    <source>
        <dbReference type="ARBA" id="ARBA00012338"/>
    </source>
</evidence>
<dbReference type="PRINTS" id="PR00149">
    <property type="entry name" value="FUMRATELYASE"/>
</dbReference>
<evidence type="ECO:0000256" key="5">
    <source>
        <dbReference type="NCBIfam" id="TIGR00838"/>
    </source>
</evidence>
<dbReference type="SUPFAM" id="SSF48557">
    <property type="entry name" value="L-aspartase-like"/>
    <property type="match status" value="1"/>
</dbReference>
<dbReference type="GO" id="GO:0005829">
    <property type="term" value="C:cytosol"/>
    <property type="evidence" value="ECO:0007669"/>
    <property type="project" value="TreeGrafter"/>
</dbReference>
<dbReference type="InterPro" id="IPR024083">
    <property type="entry name" value="Fumarase/histidase_N"/>
</dbReference>